<accession>A0A0D1MIJ3</accession>
<dbReference type="InterPro" id="IPR000700">
    <property type="entry name" value="PAS-assoc_C"/>
</dbReference>
<protein>
    <recommendedName>
        <fullName evidence="5">Diguanylate cyclase</fullName>
    </recommendedName>
</protein>
<dbReference type="PATRIC" id="fig|1549858.7.peg.3374"/>
<dbReference type="PANTHER" id="PTHR44757">
    <property type="entry name" value="DIGUANYLATE CYCLASE DGCP"/>
    <property type="match status" value="1"/>
</dbReference>
<dbReference type="InterPro" id="IPR035965">
    <property type="entry name" value="PAS-like_dom_sf"/>
</dbReference>
<dbReference type="AlphaFoldDB" id="A0A0D1MIJ3"/>
<dbReference type="SMART" id="SM00065">
    <property type="entry name" value="GAF"/>
    <property type="match status" value="1"/>
</dbReference>
<dbReference type="InterPro" id="IPR013655">
    <property type="entry name" value="PAS_fold_3"/>
</dbReference>
<dbReference type="PROSITE" id="PS50887">
    <property type="entry name" value="GGDEF"/>
    <property type="match status" value="1"/>
</dbReference>
<evidence type="ECO:0000313" key="4">
    <source>
        <dbReference type="Proteomes" id="UP000033203"/>
    </source>
</evidence>
<dbReference type="InterPro" id="IPR003018">
    <property type="entry name" value="GAF"/>
</dbReference>
<dbReference type="SUPFAM" id="SSF55073">
    <property type="entry name" value="Nucleotide cyclase"/>
    <property type="match status" value="1"/>
</dbReference>
<dbReference type="Proteomes" id="UP000033203">
    <property type="component" value="Unassembled WGS sequence"/>
</dbReference>
<dbReference type="Pfam" id="PF00990">
    <property type="entry name" value="GGDEF"/>
    <property type="match status" value="1"/>
</dbReference>
<name>A0A0D1MIJ3_9SPHN</name>
<dbReference type="SMART" id="SM00086">
    <property type="entry name" value="PAC"/>
    <property type="match status" value="1"/>
</dbReference>
<dbReference type="PANTHER" id="PTHR44757:SF2">
    <property type="entry name" value="BIOFILM ARCHITECTURE MAINTENANCE PROTEIN MBAA"/>
    <property type="match status" value="1"/>
</dbReference>
<dbReference type="InterPro" id="IPR052155">
    <property type="entry name" value="Biofilm_reg_signaling"/>
</dbReference>
<evidence type="ECO:0000313" key="3">
    <source>
        <dbReference type="EMBL" id="KIU27421.1"/>
    </source>
</evidence>
<feature type="domain" description="PAC" evidence="1">
    <location>
        <begin position="265"/>
        <end position="317"/>
    </location>
</feature>
<dbReference type="EMBL" id="JXTP01000047">
    <property type="protein sequence ID" value="KIU27421.1"/>
    <property type="molecule type" value="Genomic_DNA"/>
</dbReference>
<feature type="domain" description="GGDEF" evidence="2">
    <location>
        <begin position="349"/>
        <end position="484"/>
    </location>
</feature>
<dbReference type="InterPro" id="IPR029016">
    <property type="entry name" value="GAF-like_dom_sf"/>
</dbReference>
<organism evidence="3 4">
    <name type="scientific">Sphingomonas melonis</name>
    <dbReference type="NCBI Taxonomy" id="152682"/>
    <lineage>
        <taxon>Bacteria</taxon>
        <taxon>Pseudomonadati</taxon>
        <taxon>Pseudomonadota</taxon>
        <taxon>Alphaproteobacteria</taxon>
        <taxon>Sphingomonadales</taxon>
        <taxon>Sphingomonadaceae</taxon>
        <taxon>Sphingomonas</taxon>
    </lineage>
</organism>
<dbReference type="SUPFAM" id="SSF55785">
    <property type="entry name" value="PYP-like sensor domain (PAS domain)"/>
    <property type="match status" value="1"/>
</dbReference>
<proteinExistence type="predicted"/>
<dbReference type="Pfam" id="PF08447">
    <property type="entry name" value="PAS_3"/>
    <property type="match status" value="1"/>
</dbReference>
<dbReference type="NCBIfam" id="TIGR00254">
    <property type="entry name" value="GGDEF"/>
    <property type="match status" value="1"/>
</dbReference>
<dbReference type="InterPro" id="IPR043128">
    <property type="entry name" value="Rev_trsase/Diguanyl_cyclase"/>
</dbReference>
<dbReference type="InterPro" id="IPR000160">
    <property type="entry name" value="GGDEF_dom"/>
</dbReference>
<comment type="caution">
    <text evidence="3">The sequence shown here is derived from an EMBL/GenBank/DDBJ whole genome shotgun (WGS) entry which is preliminary data.</text>
</comment>
<evidence type="ECO:0000259" key="1">
    <source>
        <dbReference type="PROSITE" id="PS50113"/>
    </source>
</evidence>
<dbReference type="Pfam" id="PF01590">
    <property type="entry name" value="GAF"/>
    <property type="match status" value="1"/>
</dbReference>
<evidence type="ECO:0008006" key="5">
    <source>
        <dbReference type="Google" id="ProtNLM"/>
    </source>
</evidence>
<dbReference type="InterPro" id="IPR001610">
    <property type="entry name" value="PAC"/>
</dbReference>
<dbReference type="Gene3D" id="3.30.450.20">
    <property type="entry name" value="PAS domain"/>
    <property type="match status" value="1"/>
</dbReference>
<reference evidence="3 4" key="1">
    <citation type="submission" date="2015-01" db="EMBL/GenBank/DDBJ databases">
        <title>Genome of Sphingomonas taxi strain 30a.</title>
        <authorList>
            <person name="Eevers N."/>
            <person name="Van Hamme J."/>
            <person name="Bottos E."/>
            <person name="Weyens N."/>
            <person name="Vangronsveld J."/>
        </authorList>
    </citation>
    <scope>NUCLEOTIDE SEQUENCE [LARGE SCALE GENOMIC DNA]</scope>
    <source>
        <strain evidence="3 4">30a</strain>
    </source>
</reference>
<dbReference type="CDD" id="cd01949">
    <property type="entry name" value="GGDEF"/>
    <property type="match status" value="1"/>
</dbReference>
<dbReference type="CDD" id="cd00130">
    <property type="entry name" value="PAS"/>
    <property type="match status" value="1"/>
</dbReference>
<dbReference type="Gene3D" id="3.30.70.270">
    <property type="match status" value="1"/>
</dbReference>
<dbReference type="SUPFAM" id="SSF55781">
    <property type="entry name" value="GAF domain-like"/>
    <property type="match status" value="1"/>
</dbReference>
<dbReference type="InterPro" id="IPR029787">
    <property type="entry name" value="Nucleotide_cyclase"/>
</dbReference>
<dbReference type="InterPro" id="IPR000014">
    <property type="entry name" value="PAS"/>
</dbReference>
<sequence length="485" mass="52905">MNDAVLPPQAAYDEAGRLAALHALNLLDSEPEREFDAVVALAADLLGCPTALISLVDRERIWVKAMNAPGPNELGRDVAMCDRTVRQNELMVITDMTLDAHYRTSPVVTDAGNRFYAGVPIHVVDGQGVTQPIGTLCVLDATPRSLNAAGEAALRHLGTLAEVLIAARRNAMEAIRIATTGEQLVRDLARQDKIFRQAERIARIGSWRLSLGDSQLEWSENVFRIHGVPTGDQPPLSKALEFYPPYMRDQISETISRTVRTGEPFDFESALHTADGRLLQVRAAGEAERGEDGSVQALVGVFQDITERHRLETQLRRSADTDALTGIANRAAFDRELDAAMTRARADGSPLMLMLIDLDGFKAINDALGHDAGDDVLRLTGAALTQPWLRDCFAARIGGDEFALIVTAPALIDDPERLCRGLEAALRVPVTADGITMTSAGSIGHAMFDTDCHSLRDFARRADAMLYAEKRKRIGRMPTAQRRVG</sequence>
<dbReference type="Gene3D" id="2.10.70.100">
    <property type="match status" value="1"/>
</dbReference>
<gene>
    <name evidence="3" type="ORF">SR41_10330</name>
</gene>
<dbReference type="PROSITE" id="PS50113">
    <property type="entry name" value="PAC"/>
    <property type="match status" value="1"/>
</dbReference>
<dbReference type="SMART" id="SM00267">
    <property type="entry name" value="GGDEF"/>
    <property type="match status" value="1"/>
</dbReference>
<dbReference type="Gene3D" id="3.30.450.40">
    <property type="match status" value="1"/>
</dbReference>
<evidence type="ECO:0000259" key="2">
    <source>
        <dbReference type="PROSITE" id="PS50887"/>
    </source>
</evidence>